<proteinExistence type="predicted"/>
<protein>
    <submittedName>
        <fullName evidence="1">Zinc knuckle protein</fullName>
    </submittedName>
</protein>
<dbReference type="GeneID" id="24438176"/>
<dbReference type="RefSeq" id="XP_012653607.1">
    <property type="nucleotide sequence ID" value="XM_012798153.1"/>
</dbReference>
<accession>W7X3J0</accession>
<gene>
    <name evidence="1" type="ORF">TTHERM_000279879</name>
</gene>
<name>W7X3J0_TETTS</name>
<dbReference type="KEGG" id="tet:TTHERM_000279879"/>
<sequence>MQQEKDLPQKDTREFDYSQNNSCNFFKLSKQKKYNAYQIKYINEVNCSQFDEAIDFNQQKSIRDGDNNRKRWVSLQNDNIVKRISEESVKQIDIQEMSDTQSNILRNSNAKKNFEFKQISQELSQSKDSSALAKFFKNSNDQDSILRSRKQRMSIASQDGVNSALMSLYEDKKIKNTQMSKAFKAFKQSEIYKFDNQSKLQQYQGSQFQKARQIWVNIFQTKQSSIKVD</sequence>
<evidence type="ECO:0000313" key="1">
    <source>
        <dbReference type="EMBL" id="EWS73860.1"/>
    </source>
</evidence>
<dbReference type="EMBL" id="GG662656">
    <property type="protein sequence ID" value="EWS73860.1"/>
    <property type="molecule type" value="Genomic_DNA"/>
</dbReference>
<keyword evidence="2" id="KW-1185">Reference proteome</keyword>
<reference evidence="2" key="1">
    <citation type="journal article" date="2006" name="PLoS Biol.">
        <title>Macronuclear genome sequence of the ciliate Tetrahymena thermophila, a model eukaryote.</title>
        <authorList>
            <person name="Eisen J.A."/>
            <person name="Coyne R.S."/>
            <person name="Wu M."/>
            <person name="Wu D."/>
            <person name="Thiagarajan M."/>
            <person name="Wortman J.R."/>
            <person name="Badger J.H."/>
            <person name="Ren Q."/>
            <person name="Amedeo P."/>
            <person name="Jones K.M."/>
            <person name="Tallon L.J."/>
            <person name="Delcher A.L."/>
            <person name="Salzberg S.L."/>
            <person name="Silva J.C."/>
            <person name="Haas B.J."/>
            <person name="Majoros W.H."/>
            <person name="Farzad M."/>
            <person name="Carlton J.M."/>
            <person name="Smith R.K. Jr."/>
            <person name="Garg J."/>
            <person name="Pearlman R.E."/>
            <person name="Karrer K.M."/>
            <person name="Sun L."/>
            <person name="Manning G."/>
            <person name="Elde N.C."/>
            <person name="Turkewitz A.P."/>
            <person name="Asai D.J."/>
            <person name="Wilkes D.E."/>
            <person name="Wang Y."/>
            <person name="Cai H."/>
            <person name="Collins K."/>
            <person name="Stewart B.A."/>
            <person name="Lee S.R."/>
            <person name="Wilamowska K."/>
            <person name="Weinberg Z."/>
            <person name="Ruzzo W.L."/>
            <person name="Wloga D."/>
            <person name="Gaertig J."/>
            <person name="Frankel J."/>
            <person name="Tsao C.-C."/>
            <person name="Gorovsky M.A."/>
            <person name="Keeling P.J."/>
            <person name="Waller R.F."/>
            <person name="Patron N.J."/>
            <person name="Cherry J.M."/>
            <person name="Stover N.A."/>
            <person name="Krieger C.J."/>
            <person name="del Toro C."/>
            <person name="Ryder H.F."/>
            <person name="Williamson S.C."/>
            <person name="Barbeau R.A."/>
            <person name="Hamilton E.P."/>
            <person name="Orias E."/>
        </authorList>
    </citation>
    <scope>NUCLEOTIDE SEQUENCE [LARGE SCALE GENOMIC DNA]</scope>
    <source>
        <strain evidence="2">SB210</strain>
    </source>
</reference>
<dbReference type="InParanoid" id="W7X3J0"/>
<dbReference type="AlphaFoldDB" id="W7X3J0"/>
<evidence type="ECO:0000313" key="2">
    <source>
        <dbReference type="Proteomes" id="UP000009168"/>
    </source>
</evidence>
<organism evidence="1 2">
    <name type="scientific">Tetrahymena thermophila (strain SB210)</name>
    <dbReference type="NCBI Taxonomy" id="312017"/>
    <lineage>
        <taxon>Eukaryota</taxon>
        <taxon>Sar</taxon>
        <taxon>Alveolata</taxon>
        <taxon>Ciliophora</taxon>
        <taxon>Intramacronucleata</taxon>
        <taxon>Oligohymenophorea</taxon>
        <taxon>Hymenostomatida</taxon>
        <taxon>Tetrahymenina</taxon>
        <taxon>Tetrahymenidae</taxon>
        <taxon>Tetrahymena</taxon>
    </lineage>
</organism>
<dbReference type="Proteomes" id="UP000009168">
    <property type="component" value="Unassembled WGS sequence"/>
</dbReference>